<evidence type="ECO:0000313" key="2">
    <source>
        <dbReference type="EMBL" id="KMO76026.1"/>
    </source>
</evidence>
<feature type="compositionally biased region" description="Low complexity" evidence="1">
    <location>
        <begin position="196"/>
        <end position="208"/>
    </location>
</feature>
<name>A0A0J6YU73_9MYCO</name>
<feature type="compositionally biased region" description="Pro residues" evidence="1">
    <location>
        <begin position="186"/>
        <end position="195"/>
    </location>
</feature>
<proteinExistence type="predicted"/>
<evidence type="ECO:0000256" key="1">
    <source>
        <dbReference type="SAM" id="MobiDB-lite"/>
    </source>
</evidence>
<dbReference type="Proteomes" id="UP000036313">
    <property type="component" value="Unassembled WGS sequence"/>
</dbReference>
<protein>
    <submittedName>
        <fullName evidence="2">Uncharacterized protein</fullName>
    </submittedName>
</protein>
<dbReference type="RefSeq" id="WP_048423359.1">
    <property type="nucleotide sequence ID" value="NZ_JYNU01000014.1"/>
</dbReference>
<dbReference type="EMBL" id="JYNU01000014">
    <property type="protein sequence ID" value="KMO76026.1"/>
    <property type="molecule type" value="Genomic_DNA"/>
</dbReference>
<sequence precursor="true">MTGGPQPARLRQRRRLMLLSALPSALALVVAGALISVVVAGRSAQENYASGAVGALADDVAVLQRFGVIQPATTHSAAGALAVLQDRLADADAEFSESLGRTTGDRSCAVRVNLELVRERQGDVAAWEARLDAARERYASALAVIDGAPTGCFAGNDDPDADRRAVRDDAAARIAAKLQNLGAVAPPAPPPPPPASAAAAPVTGAAPSQESPQTRRLDPGQGDPLDALQRLLTDAAPR</sequence>
<evidence type="ECO:0000313" key="3">
    <source>
        <dbReference type="Proteomes" id="UP000036313"/>
    </source>
</evidence>
<reference evidence="2 3" key="1">
    <citation type="journal article" date="2015" name="Genome Biol. Evol.">
        <title>Characterization of Three Mycobacterium spp. with Potential Use in Bioremediation by Genome Sequencing and Comparative Genomics.</title>
        <authorList>
            <person name="Das S."/>
            <person name="Pettersson B.M."/>
            <person name="Behra P.R."/>
            <person name="Ramesh M."/>
            <person name="Dasgupta S."/>
            <person name="Bhattacharya A."/>
            <person name="Kirsebom L.A."/>
        </authorList>
    </citation>
    <scope>NUCLEOTIDE SEQUENCE [LARGE SCALE GENOMIC DNA]</scope>
    <source>
        <strain evidence="2 3">DSM 44075</strain>
    </source>
</reference>
<gene>
    <name evidence="2" type="ORF">MOBUDSM44075_02556</name>
</gene>
<dbReference type="PATRIC" id="fig|1807.14.peg.2579"/>
<feature type="region of interest" description="Disordered" evidence="1">
    <location>
        <begin position="182"/>
        <end position="238"/>
    </location>
</feature>
<comment type="caution">
    <text evidence="2">The sequence shown here is derived from an EMBL/GenBank/DDBJ whole genome shotgun (WGS) entry which is preliminary data.</text>
</comment>
<accession>A0A0J6YU73</accession>
<dbReference type="AlphaFoldDB" id="A0A0J6YU73"/>
<organism evidence="2 3">
    <name type="scientific">Mycolicibacterium obuense</name>
    <dbReference type="NCBI Taxonomy" id="1807"/>
    <lineage>
        <taxon>Bacteria</taxon>
        <taxon>Bacillati</taxon>
        <taxon>Actinomycetota</taxon>
        <taxon>Actinomycetes</taxon>
        <taxon>Mycobacteriales</taxon>
        <taxon>Mycobacteriaceae</taxon>
        <taxon>Mycolicibacterium</taxon>
    </lineage>
</organism>